<feature type="binding site" evidence="5">
    <location>
        <position position="188"/>
    </location>
    <ligand>
        <name>S-adenosyl-L-methionine</name>
        <dbReference type="ChEBI" id="CHEBI:59789"/>
    </ligand>
</feature>
<comment type="function">
    <text evidence="5">Methylates the class 1 translation termination release factors RF1/PrfA and RF2/PrfB on the glutamine residue of the universally conserved GGQ motif.</text>
</comment>
<comment type="caution">
    <text evidence="8">The sequence shown here is derived from an EMBL/GenBank/DDBJ whole genome shotgun (WGS) entry which is preliminary data.</text>
</comment>
<dbReference type="PANTHER" id="PTHR18895:SF74">
    <property type="entry name" value="MTRF1L RELEASE FACTOR GLUTAMINE METHYLTRANSFERASE"/>
    <property type="match status" value="1"/>
</dbReference>
<dbReference type="Pfam" id="PF05175">
    <property type="entry name" value="MTS"/>
    <property type="match status" value="1"/>
</dbReference>
<evidence type="ECO:0000313" key="8">
    <source>
        <dbReference type="EMBL" id="PKD20248.1"/>
    </source>
</evidence>
<evidence type="ECO:0000313" key="9">
    <source>
        <dbReference type="Proteomes" id="UP000232673"/>
    </source>
</evidence>
<dbReference type="STRING" id="447422.SAMN05660903_03015"/>
<dbReference type="PANTHER" id="PTHR18895">
    <property type="entry name" value="HEMK METHYLTRANSFERASE"/>
    <property type="match status" value="1"/>
</dbReference>
<dbReference type="Pfam" id="PF17827">
    <property type="entry name" value="PrmC_N"/>
    <property type="match status" value="1"/>
</dbReference>
<keyword evidence="9" id="KW-1185">Reference proteome</keyword>
<feature type="domain" description="Release factor glutamine methyltransferase N-terminal" evidence="7">
    <location>
        <begin position="28"/>
        <end position="76"/>
    </location>
</feature>
<protein>
    <recommendedName>
        <fullName evidence="5">Release factor glutamine methyltransferase</fullName>
        <shortName evidence="5">RF MTase</shortName>
        <ecNumber evidence="5">2.1.1.297</ecNumber>
    </recommendedName>
    <alternativeName>
        <fullName evidence="5">N5-glutamine methyltransferase PrmC</fullName>
    </alternativeName>
    <alternativeName>
        <fullName evidence="5">Protein-(glutamine-N5) MTase PrmC</fullName>
    </alternativeName>
    <alternativeName>
        <fullName evidence="5">Protein-glutamine N-methyltransferase PrmC</fullName>
    </alternativeName>
</protein>
<dbReference type="Gene3D" id="3.40.50.150">
    <property type="entry name" value="Vaccinia Virus protein VP39"/>
    <property type="match status" value="1"/>
</dbReference>
<dbReference type="CDD" id="cd02440">
    <property type="entry name" value="AdoMet_MTases"/>
    <property type="match status" value="1"/>
</dbReference>
<dbReference type="PROSITE" id="PS00092">
    <property type="entry name" value="N6_MTASE"/>
    <property type="match status" value="1"/>
</dbReference>
<dbReference type="Proteomes" id="UP000232673">
    <property type="component" value="Unassembled WGS sequence"/>
</dbReference>
<comment type="similarity">
    <text evidence="5">Belongs to the protein N5-glutamine methyltransferase family. PrmC subfamily.</text>
</comment>
<dbReference type="InterPro" id="IPR050320">
    <property type="entry name" value="N5-glutamine_MTase"/>
</dbReference>
<evidence type="ECO:0000259" key="7">
    <source>
        <dbReference type="Pfam" id="PF17827"/>
    </source>
</evidence>
<dbReference type="EC" id="2.1.1.297" evidence="5"/>
<dbReference type="NCBIfam" id="TIGR03534">
    <property type="entry name" value="RF_mod_PrmC"/>
    <property type="match status" value="1"/>
</dbReference>
<dbReference type="InterPro" id="IPR029063">
    <property type="entry name" value="SAM-dependent_MTases_sf"/>
</dbReference>
<dbReference type="InterPro" id="IPR007848">
    <property type="entry name" value="Small_mtfrase_dom"/>
</dbReference>
<proteinExistence type="inferred from homology"/>
<dbReference type="GO" id="GO:0032259">
    <property type="term" value="P:methylation"/>
    <property type="evidence" value="ECO:0007669"/>
    <property type="project" value="UniProtKB-KW"/>
</dbReference>
<evidence type="ECO:0000256" key="4">
    <source>
        <dbReference type="ARBA" id="ARBA00048391"/>
    </source>
</evidence>
<dbReference type="GO" id="GO:0003676">
    <property type="term" value="F:nucleic acid binding"/>
    <property type="evidence" value="ECO:0007669"/>
    <property type="project" value="InterPro"/>
</dbReference>
<organism evidence="8 9">
    <name type="scientific">Salegentibacter salinarum</name>
    <dbReference type="NCBI Taxonomy" id="447422"/>
    <lineage>
        <taxon>Bacteria</taxon>
        <taxon>Pseudomonadati</taxon>
        <taxon>Bacteroidota</taxon>
        <taxon>Flavobacteriia</taxon>
        <taxon>Flavobacteriales</taxon>
        <taxon>Flavobacteriaceae</taxon>
        <taxon>Salegentibacter</taxon>
    </lineage>
</organism>
<dbReference type="SUPFAM" id="SSF53335">
    <property type="entry name" value="S-adenosyl-L-methionine-dependent methyltransferases"/>
    <property type="match status" value="1"/>
</dbReference>
<dbReference type="EMBL" id="LKTS01000006">
    <property type="protein sequence ID" value="PKD20248.1"/>
    <property type="molecule type" value="Genomic_DNA"/>
</dbReference>
<accession>A0A2N0U027</accession>
<comment type="catalytic activity">
    <reaction evidence="4 5">
        <text>L-glutaminyl-[peptide chain release factor] + S-adenosyl-L-methionine = N(5)-methyl-L-glutaminyl-[peptide chain release factor] + S-adenosyl-L-homocysteine + H(+)</text>
        <dbReference type="Rhea" id="RHEA:42896"/>
        <dbReference type="Rhea" id="RHEA-COMP:10271"/>
        <dbReference type="Rhea" id="RHEA-COMP:10272"/>
        <dbReference type="ChEBI" id="CHEBI:15378"/>
        <dbReference type="ChEBI" id="CHEBI:30011"/>
        <dbReference type="ChEBI" id="CHEBI:57856"/>
        <dbReference type="ChEBI" id="CHEBI:59789"/>
        <dbReference type="ChEBI" id="CHEBI:61891"/>
        <dbReference type="EC" id="2.1.1.297"/>
    </reaction>
</comment>
<evidence type="ECO:0000256" key="5">
    <source>
        <dbReference type="HAMAP-Rule" id="MF_02126"/>
    </source>
</evidence>
<dbReference type="Gene3D" id="1.10.8.10">
    <property type="entry name" value="DNA helicase RuvA subunit, C-terminal domain"/>
    <property type="match status" value="1"/>
</dbReference>
<feature type="domain" description="Methyltransferase small" evidence="6">
    <location>
        <begin position="114"/>
        <end position="198"/>
    </location>
</feature>
<name>A0A2N0U027_9FLAO</name>
<comment type="caution">
    <text evidence="5">Lacks conserved residue(s) required for the propagation of feature annotation.</text>
</comment>
<gene>
    <name evidence="5" type="primary">prmC</name>
    <name evidence="8" type="ORF">APR41_14800</name>
</gene>
<feature type="binding site" evidence="5">
    <location>
        <begin position="188"/>
        <end position="191"/>
    </location>
    <ligand>
        <name>substrate</name>
    </ligand>
</feature>
<dbReference type="HAMAP" id="MF_02126">
    <property type="entry name" value="RF_methyltr_PrmC"/>
    <property type="match status" value="1"/>
</dbReference>
<dbReference type="InterPro" id="IPR002052">
    <property type="entry name" value="DNA_methylase_N6_adenine_CS"/>
</dbReference>
<dbReference type="GO" id="GO:0102559">
    <property type="term" value="F:peptide chain release factor N(5)-glutamine methyltransferase activity"/>
    <property type="evidence" value="ECO:0007669"/>
    <property type="project" value="UniProtKB-EC"/>
</dbReference>
<dbReference type="AlphaFoldDB" id="A0A2N0U027"/>
<keyword evidence="3 5" id="KW-0949">S-adenosyl-L-methionine</keyword>
<dbReference type="InterPro" id="IPR019874">
    <property type="entry name" value="RF_methyltr_PrmC"/>
</dbReference>
<evidence type="ECO:0000256" key="2">
    <source>
        <dbReference type="ARBA" id="ARBA00022679"/>
    </source>
</evidence>
<dbReference type="InterPro" id="IPR040758">
    <property type="entry name" value="PrmC_N"/>
</dbReference>
<feature type="binding site" evidence="5">
    <location>
        <position position="145"/>
    </location>
    <ligand>
        <name>S-adenosyl-L-methionine</name>
        <dbReference type="ChEBI" id="CHEBI:59789"/>
    </ligand>
</feature>
<dbReference type="NCBIfam" id="TIGR00536">
    <property type="entry name" value="hemK_fam"/>
    <property type="match status" value="1"/>
</dbReference>
<evidence type="ECO:0000256" key="3">
    <source>
        <dbReference type="ARBA" id="ARBA00022691"/>
    </source>
</evidence>
<keyword evidence="1 5" id="KW-0489">Methyltransferase</keyword>
<feature type="binding site" evidence="5">
    <location>
        <begin position="122"/>
        <end position="126"/>
    </location>
    <ligand>
        <name>S-adenosyl-L-methionine</name>
        <dbReference type="ChEBI" id="CHEBI:59789"/>
    </ligand>
</feature>
<dbReference type="OrthoDB" id="9800643at2"/>
<keyword evidence="2 5" id="KW-0808">Transferase</keyword>
<reference evidence="8 9" key="1">
    <citation type="submission" date="2015-10" db="EMBL/GenBank/DDBJ databases">
        <title>Draft genome sequence of Salegentibacter salinarum KCTC 12975.</title>
        <authorList>
            <person name="Lin W."/>
            <person name="Zheng Q."/>
        </authorList>
    </citation>
    <scope>NUCLEOTIDE SEQUENCE [LARGE SCALE GENOMIC DNA]</scope>
    <source>
        <strain evidence="8 9">KCTC 12975</strain>
    </source>
</reference>
<evidence type="ECO:0000259" key="6">
    <source>
        <dbReference type="Pfam" id="PF05175"/>
    </source>
</evidence>
<dbReference type="InterPro" id="IPR004556">
    <property type="entry name" value="HemK-like"/>
</dbReference>
<evidence type="ECO:0000256" key="1">
    <source>
        <dbReference type="ARBA" id="ARBA00022603"/>
    </source>
</evidence>
<sequence>MRLKAQKEIFVKTLEHEYPAEEVLSFFFLLTEAFFGIKRIDLALDPELEINENQVKKIDSALVRLKKHEPVQHIMGETEFFGLSFKVDKNVLVPRPETEELVQWILDDFSLENKVLKILDIGAGSGCIAISLAKNLPVAKISAIDISKNALEIARINAENNKVQIQFFQQDILQTEKFSEAFDVIVSNPPYVRELEKKEMYRNVLDYDPPTALYVKDENPLIFYDKITKLAKSALKPGGKLYFEINQYLAKETEEMMKKNGFKTELRKDIFGNFRMLKGELR</sequence>